<dbReference type="PROSITE" id="PS01009">
    <property type="entry name" value="CRISP_1"/>
    <property type="match status" value="1"/>
</dbReference>
<sequence length="191" mass="21061">MRRLPLLGSVLLCSACVVSAPLSLGDVPPPLADTEPAAMQGMLATHNQVRAAVGVPPLRWSGAMAAYAQQWAEHLAANNRCTMQHRSHAHANRLDVGENLYWGSPLRWSDGRIEVQRIAPAKVAQDWADERSDYDYARNTCRAGAQCGHYTQMVWRSTTEVGCAMTVCPDQGQLWVCNYNPPGNWVGEKPY</sequence>
<dbReference type="Pfam" id="PF00188">
    <property type="entry name" value="CAP"/>
    <property type="match status" value="1"/>
</dbReference>
<dbReference type="EMBL" id="MTEJ01000116">
    <property type="protein sequence ID" value="OQX10310.1"/>
    <property type="molecule type" value="Genomic_DNA"/>
</dbReference>
<dbReference type="SUPFAM" id="SSF55797">
    <property type="entry name" value="PR-1-like"/>
    <property type="match status" value="1"/>
</dbReference>
<dbReference type="FunFam" id="3.40.33.10:FF:000004">
    <property type="entry name" value="CAP, cysteine-rich secretory protein, antigen 5"/>
    <property type="match status" value="1"/>
</dbReference>
<organism evidence="3 4">
    <name type="scientific">Thiothrix lacustris</name>
    <dbReference type="NCBI Taxonomy" id="525917"/>
    <lineage>
        <taxon>Bacteria</taxon>
        <taxon>Pseudomonadati</taxon>
        <taxon>Pseudomonadota</taxon>
        <taxon>Gammaproteobacteria</taxon>
        <taxon>Thiotrichales</taxon>
        <taxon>Thiotrichaceae</taxon>
        <taxon>Thiothrix</taxon>
    </lineage>
</organism>
<dbReference type="GO" id="GO:0005576">
    <property type="term" value="C:extracellular region"/>
    <property type="evidence" value="ECO:0007669"/>
    <property type="project" value="InterPro"/>
</dbReference>
<dbReference type="InterPro" id="IPR035940">
    <property type="entry name" value="CAP_sf"/>
</dbReference>
<dbReference type="Gene3D" id="3.40.33.10">
    <property type="entry name" value="CAP"/>
    <property type="match status" value="1"/>
</dbReference>
<comment type="caution">
    <text evidence="3">The sequence shown here is derived from an EMBL/GenBank/DDBJ whole genome shotgun (WGS) entry which is preliminary data.</text>
</comment>
<feature type="chain" id="PRO_5012304977" evidence="1">
    <location>
        <begin position="20"/>
        <end position="191"/>
    </location>
</feature>
<gene>
    <name evidence="3" type="ORF">BWK73_20675</name>
</gene>
<dbReference type="InterPro" id="IPR018244">
    <property type="entry name" value="Allrgn_V5/Tpx1_CS"/>
</dbReference>
<dbReference type="InterPro" id="IPR014044">
    <property type="entry name" value="CAP_dom"/>
</dbReference>
<proteinExistence type="predicted"/>
<dbReference type="InterPro" id="IPR001283">
    <property type="entry name" value="CRISP-related"/>
</dbReference>
<feature type="signal peptide" evidence="1">
    <location>
        <begin position="1"/>
        <end position="19"/>
    </location>
</feature>
<evidence type="ECO:0000259" key="2">
    <source>
        <dbReference type="SMART" id="SM00198"/>
    </source>
</evidence>
<evidence type="ECO:0000313" key="3">
    <source>
        <dbReference type="EMBL" id="OQX10310.1"/>
    </source>
</evidence>
<keyword evidence="1" id="KW-0732">Signal</keyword>
<accession>A0A1Y1QNV9</accession>
<dbReference type="AlphaFoldDB" id="A0A1Y1QNV9"/>
<evidence type="ECO:0000256" key="1">
    <source>
        <dbReference type="SAM" id="SignalP"/>
    </source>
</evidence>
<dbReference type="SMART" id="SM00198">
    <property type="entry name" value="SCP"/>
    <property type="match status" value="1"/>
</dbReference>
<dbReference type="PRINTS" id="PR00837">
    <property type="entry name" value="V5TPXLIKE"/>
</dbReference>
<dbReference type="PANTHER" id="PTHR10334">
    <property type="entry name" value="CYSTEINE-RICH SECRETORY PROTEIN-RELATED"/>
    <property type="match status" value="1"/>
</dbReference>
<feature type="domain" description="SCP" evidence="2">
    <location>
        <begin position="37"/>
        <end position="187"/>
    </location>
</feature>
<evidence type="ECO:0000313" key="4">
    <source>
        <dbReference type="Proteomes" id="UP000192491"/>
    </source>
</evidence>
<name>A0A1Y1QNV9_9GAMM</name>
<protein>
    <submittedName>
        <fullName evidence="3">SCP-like extracellular</fullName>
    </submittedName>
</protein>
<dbReference type="Proteomes" id="UP000192491">
    <property type="component" value="Unassembled WGS sequence"/>
</dbReference>
<reference evidence="3 4" key="1">
    <citation type="submission" date="2017-01" db="EMBL/GenBank/DDBJ databases">
        <title>Novel large sulfur bacteria in the metagenomes of groundwater-fed chemosynthetic microbial mats in the Lake Huron basin.</title>
        <authorList>
            <person name="Sharrar A.M."/>
            <person name="Flood B.E."/>
            <person name="Bailey J.V."/>
            <person name="Jones D.S."/>
            <person name="Biddanda B."/>
            <person name="Ruberg S.A."/>
            <person name="Marcus D.N."/>
            <person name="Dick G.J."/>
        </authorList>
    </citation>
    <scope>NUCLEOTIDE SEQUENCE [LARGE SCALE GENOMIC DNA]</scope>
    <source>
        <strain evidence="3">A8</strain>
    </source>
</reference>